<protein>
    <recommendedName>
        <fullName evidence="6">Protein SPT2 homolog</fullName>
    </recommendedName>
</protein>
<organism evidence="4 5">
    <name type="scientific">Paralvinella palmiformis</name>
    <dbReference type="NCBI Taxonomy" id="53620"/>
    <lineage>
        <taxon>Eukaryota</taxon>
        <taxon>Metazoa</taxon>
        <taxon>Spiralia</taxon>
        <taxon>Lophotrochozoa</taxon>
        <taxon>Annelida</taxon>
        <taxon>Polychaeta</taxon>
        <taxon>Sedentaria</taxon>
        <taxon>Canalipalpata</taxon>
        <taxon>Terebellida</taxon>
        <taxon>Terebelliformia</taxon>
        <taxon>Alvinellidae</taxon>
        <taxon>Paralvinella</taxon>
    </lineage>
</organism>
<proteinExistence type="inferred from homology"/>
<name>A0AAD9N3Z7_9ANNE</name>
<dbReference type="GO" id="GO:0003677">
    <property type="term" value="F:DNA binding"/>
    <property type="evidence" value="ECO:0007669"/>
    <property type="project" value="TreeGrafter"/>
</dbReference>
<gene>
    <name evidence="4" type="ORF">LSH36_275g09024</name>
</gene>
<feature type="compositionally biased region" description="Basic and acidic residues" evidence="3">
    <location>
        <begin position="197"/>
        <end position="224"/>
    </location>
</feature>
<dbReference type="GO" id="GO:0006334">
    <property type="term" value="P:nucleosome assembly"/>
    <property type="evidence" value="ECO:0007669"/>
    <property type="project" value="TreeGrafter"/>
</dbReference>
<feature type="compositionally biased region" description="Polar residues" evidence="3">
    <location>
        <begin position="244"/>
        <end position="254"/>
    </location>
</feature>
<sequence length="580" mass="66460">MDFKELLSMASNKQKVTEKELATTKKGINTTCSSKNNSVKKKVDAEKQKKLDAIRARVEAQFKPKTQEAKPKGDEEIMDFTVTGLSENDIRRKKLSEAEKAKKQQEFMEKLKRLKDRPIGSEESEPAKVRTHRVPKETSMNGEGKTNESQRKSSSYSKSCEKSKEEKGSREPGRRHERDKSKHKSHKHHKEKHRNRSKESEEKNKSEHSKTVKPEWVSLKKEKSSLPVTTIKKKAPPKGPPPLSFTQLLSMAQENKSKPEEILNTAKKVPLDAEKVETAGKKKPREPDRPMTQEEKERYYRMQTPEYRRWLKFGGPRPASVPGSAKRHVKSGPKSREIIQNSDSDDDDDDNDGHNTTRPSQCATQQGAKGSLVTAKLKHSSASRPDHSLANSNNQSLSGNSIRESKVKHLSSQLANNNKGLTSGVNRKVDALQKQSTMKSKSTKDEPKQKAKVEAQNPWDRIYGEIKQQNQKKGKKQRRDVIDSDEDYDEDLEGFVVDEDDDFIDDSEAQDYSKYISEIFGYDKRKYRQMEEDDLSDMETGFAEQMKEEIRSAKIGLMEDLEDIKMEEEMKKKKKKIRIH</sequence>
<keyword evidence="5" id="KW-1185">Reference proteome</keyword>
<dbReference type="Pfam" id="PF08243">
    <property type="entry name" value="SPT2"/>
    <property type="match status" value="1"/>
</dbReference>
<reference evidence="4" key="1">
    <citation type="journal article" date="2023" name="Mol. Biol. Evol.">
        <title>Third-Generation Sequencing Reveals the Adaptive Role of the Epigenome in Three Deep-Sea Polychaetes.</title>
        <authorList>
            <person name="Perez M."/>
            <person name="Aroh O."/>
            <person name="Sun Y."/>
            <person name="Lan Y."/>
            <person name="Juniper S.K."/>
            <person name="Young C.R."/>
            <person name="Angers B."/>
            <person name="Qian P.Y."/>
        </authorList>
    </citation>
    <scope>NUCLEOTIDE SEQUENCE</scope>
    <source>
        <strain evidence="4">P08H-3</strain>
    </source>
</reference>
<feature type="region of interest" description="Disordered" evidence="3">
    <location>
        <begin position="84"/>
        <end position="487"/>
    </location>
</feature>
<comment type="caution">
    <text evidence="4">The sequence shown here is derived from an EMBL/GenBank/DDBJ whole genome shotgun (WGS) entry which is preliminary data.</text>
</comment>
<feature type="compositionally biased region" description="Polar residues" evidence="3">
    <location>
        <begin position="354"/>
        <end position="368"/>
    </location>
</feature>
<evidence type="ECO:0000256" key="1">
    <source>
        <dbReference type="ARBA" id="ARBA00006461"/>
    </source>
</evidence>
<feature type="compositionally biased region" description="Basic and acidic residues" evidence="3">
    <location>
        <begin position="95"/>
        <end position="128"/>
    </location>
</feature>
<dbReference type="PANTHER" id="PTHR22691">
    <property type="entry name" value="YEAST SPT2-RELATED"/>
    <property type="match status" value="1"/>
</dbReference>
<dbReference type="Proteomes" id="UP001208570">
    <property type="component" value="Unassembled WGS sequence"/>
</dbReference>
<evidence type="ECO:0000256" key="3">
    <source>
        <dbReference type="SAM" id="MobiDB-lite"/>
    </source>
</evidence>
<feature type="compositionally biased region" description="Basic and acidic residues" evidence="3">
    <location>
        <begin position="159"/>
        <end position="180"/>
    </location>
</feature>
<dbReference type="EMBL" id="JAODUP010000275">
    <property type="protein sequence ID" value="KAK2154181.1"/>
    <property type="molecule type" value="Genomic_DNA"/>
</dbReference>
<accession>A0AAD9N3Z7</accession>
<comment type="similarity">
    <text evidence="1">Belongs to the SPT2 family.</text>
</comment>
<feature type="compositionally biased region" description="Polar residues" evidence="3">
    <location>
        <begin position="389"/>
        <end position="402"/>
    </location>
</feature>
<evidence type="ECO:0000256" key="2">
    <source>
        <dbReference type="ARBA" id="ARBA00023054"/>
    </source>
</evidence>
<feature type="compositionally biased region" description="Basic and acidic residues" evidence="3">
    <location>
        <begin position="269"/>
        <end position="300"/>
    </location>
</feature>
<evidence type="ECO:0008006" key="6">
    <source>
        <dbReference type="Google" id="ProtNLM"/>
    </source>
</evidence>
<dbReference type="SMART" id="SM00784">
    <property type="entry name" value="SPT2"/>
    <property type="match status" value="1"/>
</dbReference>
<dbReference type="GO" id="GO:0042393">
    <property type="term" value="F:histone binding"/>
    <property type="evidence" value="ECO:0007669"/>
    <property type="project" value="TreeGrafter"/>
</dbReference>
<evidence type="ECO:0000313" key="5">
    <source>
        <dbReference type="Proteomes" id="UP001208570"/>
    </source>
</evidence>
<feature type="compositionally biased region" description="Basic residues" evidence="3">
    <location>
        <begin position="181"/>
        <end position="196"/>
    </location>
</feature>
<evidence type="ECO:0000313" key="4">
    <source>
        <dbReference type="EMBL" id="KAK2154181.1"/>
    </source>
</evidence>
<feature type="compositionally biased region" description="Basic and acidic residues" evidence="3">
    <location>
        <begin position="442"/>
        <end position="453"/>
    </location>
</feature>
<feature type="compositionally biased region" description="Polar residues" evidence="3">
    <location>
        <begin position="410"/>
        <end position="425"/>
    </location>
</feature>
<dbReference type="AlphaFoldDB" id="A0AAD9N3Z7"/>
<dbReference type="GO" id="GO:0005730">
    <property type="term" value="C:nucleolus"/>
    <property type="evidence" value="ECO:0007669"/>
    <property type="project" value="TreeGrafter"/>
</dbReference>
<dbReference type="PANTHER" id="PTHR22691:SF8">
    <property type="entry name" value="PROTEIN SPT2 HOMOLOG"/>
    <property type="match status" value="1"/>
</dbReference>
<keyword evidence="2" id="KW-0175">Coiled coil</keyword>
<dbReference type="InterPro" id="IPR013256">
    <property type="entry name" value="Chromatin_SPT2"/>
</dbReference>
<dbReference type="GO" id="GO:0006360">
    <property type="term" value="P:transcription by RNA polymerase I"/>
    <property type="evidence" value="ECO:0007669"/>
    <property type="project" value="TreeGrafter"/>
</dbReference>